<dbReference type="STRING" id="260086.SAMN05216207_102517"/>
<dbReference type="SUPFAM" id="SSF56317">
    <property type="entry name" value="Carbon-nitrogen hydrolase"/>
    <property type="match status" value="1"/>
</dbReference>
<reference evidence="4 5" key="1">
    <citation type="submission" date="2016-10" db="EMBL/GenBank/DDBJ databases">
        <authorList>
            <person name="de Groot N.N."/>
        </authorList>
    </citation>
    <scope>NUCLEOTIDE SEQUENCE [LARGE SCALE GENOMIC DNA]</scope>
    <source>
        <strain evidence="4 5">CGMCC 4.1877</strain>
    </source>
</reference>
<evidence type="ECO:0000313" key="4">
    <source>
        <dbReference type="EMBL" id="SFN94052.1"/>
    </source>
</evidence>
<dbReference type="Proteomes" id="UP000199614">
    <property type="component" value="Unassembled WGS sequence"/>
</dbReference>
<evidence type="ECO:0000313" key="5">
    <source>
        <dbReference type="Proteomes" id="UP000199614"/>
    </source>
</evidence>
<dbReference type="PANTHER" id="PTHR23088:SF27">
    <property type="entry name" value="DEAMINATED GLUTATHIONE AMIDASE"/>
    <property type="match status" value="1"/>
</dbReference>
<dbReference type="GO" id="GO:0016787">
    <property type="term" value="F:hydrolase activity"/>
    <property type="evidence" value="ECO:0007669"/>
    <property type="project" value="InterPro"/>
</dbReference>
<protein>
    <submittedName>
        <fullName evidence="4">5-aminopentanamidase</fullName>
    </submittedName>
</protein>
<feature type="compositionally biased region" description="Basic and acidic residues" evidence="2">
    <location>
        <begin position="242"/>
        <end position="253"/>
    </location>
</feature>
<dbReference type="PANTHER" id="PTHR23088">
    <property type="entry name" value="NITRILASE-RELATED"/>
    <property type="match status" value="1"/>
</dbReference>
<dbReference type="RefSeq" id="WP_093348179.1">
    <property type="nucleotide sequence ID" value="NZ_FOUY01000025.1"/>
</dbReference>
<feature type="domain" description="CN hydrolase" evidence="3">
    <location>
        <begin position="1"/>
        <end position="234"/>
    </location>
</feature>
<organism evidence="4 5">
    <name type="scientific">Pseudonocardia ammonioxydans</name>
    <dbReference type="NCBI Taxonomy" id="260086"/>
    <lineage>
        <taxon>Bacteria</taxon>
        <taxon>Bacillati</taxon>
        <taxon>Actinomycetota</taxon>
        <taxon>Actinomycetes</taxon>
        <taxon>Pseudonocardiales</taxon>
        <taxon>Pseudonocardiaceae</taxon>
        <taxon>Pseudonocardia</taxon>
    </lineage>
</organism>
<dbReference type="InterPro" id="IPR036526">
    <property type="entry name" value="C-N_Hydrolase_sf"/>
</dbReference>
<keyword evidence="5" id="KW-1185">Reference proteome</keyword>
<dbReference type="CDD" id="cd07576">
    <property type="entry name" value="R-amidase_like"/>
    <property type="match status" value="1"/>
</dbReference>
<dbReference type="InterPro" id="IPR044083">
    <property type="entry name" value="RamA-like"/>
</dbReference>
<accession>A0A1I5D4A6</accession>
<dbReference type="Gene3D" id="3.60.110.10">
    <property type="entry name" value="Carbon-nitrogen hydrolase"/>
    <property type="match status" value="1"/>
</dbReference>
<dbReference type="InterPro" id="IPR003010">
    <property type="entry name" value="C-N_Hydrolase"/>
</dbReference>
<dbReference type="Pfam" id="PF00795">
    <property type="entry name" value="CN_hydrolase"/>
    <property type="match status" value="1"/>
</dbReference>
<evidence type="ECO:0000259" key="3">
    <source>
        <dbReference type="PROSITE" id="PS50263"/>
    </source>
</evidence>
<dbReference type="EMBL" id="FOUY01000025">
    <property type="protein sequence ID" value="SFN94052.1"/>
    <property type="molecule type" value="Genomic_DNA"/>
</dbReference>
<comment type="similarity">
    <text evidence="1">Belongs to the carbon-nitrogen hydrolase superfamily. NIT1/NIT2 family.</text>
</comment>
<name>A0A1I5D4A6_PSUAM</name>
<gene>
    <name evidence="4" type="ORF">SAMN05216207_102517</name>
</gene>
<evidence type="ECO:0000256" key="1">
    <source>
        <dbReference type="ARBA" id="ARBA00010613"/>
    </source>
</evidence>
<feature type="region of interest" description="Disordered" evidence="2">
    <location>
        <begin position="242"/>
        <end position="262"/>
    </location>
</feature>
<dbReference type="AlphaFoldDB" id="A0A1I5D4A6"/>
<dbReference type="PROSITE" id="PS50263">
    <property type="entry name" value="CN_HYDROLASE"/>
    <property type="match status" value="1"/>
</dbReference>
<evidence type="ECO:0000256" key="2">
    <source>
        <dbReference type="SAM" id="MobiDB-lite"/>
    </source>
</evidence>
<dbReference type="OrthoDB" id="4532287at2"/>
<proteinExistence type="inferred from homology"/>
<sequence length="262" mass="27505">MRVALLQAPSWSRDVAGNLRRLASAAAAGADLVVTPEMFLTGYDIGTAAVRELAEPADGPAAAAVAGIARRTGTAVLYGYPERSGDAVFNTVALVGPDGVPLASYRKTHLFGDLDRSVFGASPAAPDVVEFRGWSLGLLICYDAEFPEAVRGLALRGADVVLVPTANMIDYDVVADVLVPARAYENQVYVAYANYVGREGAQTYGGLSGVAGPTGAFVARAGRGEELVLADLDRAALERSRRDTPYLADRRPELYGGLTEGP</sequence>